<evidence type="ECO:0000259" key="3">
    <source>
        <dbReference type="Pfam" id="PF07940"/>
    </source>
</evidence>
<evidence type="ECO:0000256" key="2">
    <source>
        <dbReference type="SAM" id="SignalP"/>
    </source>
</evidence>
<dbReference type="SUPFAM" id="SSF48230">
    <property type="entry name" value="Chondroitin AC/alginate lyase"/>
    <property type="match status" value="1"/>
</dbReference>
<accession>A0A412N3I1</accession>
<organism evidence="5 6">
    <name type="scientific">Bacteroides clarus</name>
    <dbReference type="NCBI Taxonomy" id="626929"/>
    <lineage>
        <taxon>Bacteria</taxon>
        <taxon>Pseudomonadati</taxon>
        <taxon>Bacteroidota</taxon>
        <taxon>Bacteroidia</taxon>
        <taxon>Bacteroidales</taxon>
        <taxon>Bacteroidaceae</taxon>
        <taxon>Bacteroides</taxon>
    </lineage>
</organism>
<feature type="domain" description="Heparinase II N-terminal" evidence="4">
    <location>
        <begin position="32"/>
        <end position="193"/>
    </location>
</feature>
<gene>
    <name evidence="5" type="ORF">DWX38_09985</name>
</gene>
<protein>
    <submittedName>
        <fullName evidence="5">DUF4962 domain-containing protein</fullName>
    </submittedName>
</protein>
<dbReference type="InterPro" id="IPR008929">
    <property type="entry name" value="Chondroitin_lyas"/>
</dbReference>
<reference evidence="5 6" key="1">
    <citation type="submission" date="2018-08" db="EMBL/GenBank/DDBJ databases">
        <title>A genome reference for cultivated species of the human gut microbiota.</title>
        <authorList>
            <person name="Zou Y."/>
            <person name="Xue W."/>
            <person name="Luo G."/>
        </authorList>
    </citation>
    <scope>NUCLEOTIDE SEQUENCE [LARGE SCALE GENOMIC DNA]</scope>
    <source>
        <strain evidence="5 6">AF19-1AC</strain>
    </source>
</reference>
<feature type="domain" description="Heparinase II/III-like C-terminal" evidence="3">
    <location>
        <begin position="489"/>
        <end position="673"/>
    </location>
</feature>
<dbReference type="EMBL" id="QRWP01000007">
    <property type="protein sequence ID" value="RGT32773.1"/>
    <property type="molecule type" value="Genomic_DNA"/>
</dbReference>
<feature type="domain" description="Heparinase II N-terminal" evidence="4">
    <location>
        <begin position="205"/>
        <end position="457"/>
    </location>
</feature>
<evidence type="ECO:0000259" key="4">
    <source>
        <dbReference type="Pfam" id="PF16332"/>
    </source>
</evidence>
<dbReference type="Proteomes" id="UP000285159">
    <property type="component" value="Unassembled WGS sequence"/>
</dbReference>
<evidence type="ECO:0000313" key="6">
    <source>
        <dbReference type="Proteomes" id="UP000285159"/>
    </source>
</evidence>
<keyword evidence="2" id="KW-0732">Signal</keyword>
<dbReference type="InterPro" id="IPR012480">
    <property type="entry name" value="Hepar_II_III_C"/>
</dbReference>
<sequence>MKKQFIRQWTLLLLFALAITPAALAQKTGLERVHENVRVTPYPQQDNPLYLNPSPLIVPVEMRKADYLEFQLSQEQTFPKGKILQSKPLAWCMFNPHRVLENGTWYWRFRSVDKAGKAGEWSATYNFSVSEDIPQFVTPTFDAFMKNMPKGYPRIYCFLEEGLKKAKGNIQTSPEYKDLTNRAQRALNNNYETHPTPYKAANLMGQDANQLYTAYRATGEQRYADKMLAYTRALLASTPDPKLINDFYCGDVLFLLTHTYDACYDRLNREELQKIEDLTFQIAKYHHNVQRKGRVENHIFDNHYWQRAYREMLQIGLMFADKNDTAKEILEYCYELWTARAPASGFNRDGEWHNGQGYFHSNVKTLWYVPSLMSYVTGTDFLQHPFYKNLGKALVYAWPPRSMSAGFGDGNESFNYVSRQRAALADYIARETGDPYAIWYCNENKTATADMDMRIYRIASTDKMYPAGTPLPEDAPKALWMQDTGEMLAHSNLKRYRENTFLSFRSSPFGSGSHTLSDQNSFNLHFRGVPVYRSTGYYLHFSDPHNLLSYRHTRAHNTILVDGIGQPFTTRAYGKLVRMLSGENISYACGDASNAYCGLTDYPMWQKNFKNAKVEESVANGFGETPLKKYRRHILLLHPNIIVIYDELEAGKPVRWDWLLHSPVQFKFDENGKDKILTTYYPEKKFTSIARIFSNSDCKLSQTDRFFSAPDPKKMRKGREYPNQWHMTAAYEKSAANRILTVITLQPDGAKPLNVIHDKNGNPNDFVLAGKWKLRAQLDPSQPAELLIRDPKTGVLFSLGNKTLQIEGENYKREPGTSVLFDVMDGKWTIHEMSDIEPMPTGKLHHDQP</sequence>
<dbReference type="Gene3D" id="2.70.98.70">
    <property type="match status" value="1"/>
</dbReference>
<comment type="caution">
    <text evidence="5">The sequence shown here is derived from an EMBL/GenBank/DDBJ whole genome shotgun (WGS) entry which is preliminary data.</text>
</comment>
<evidence type="ECO:0000313" key="5">
    <source>
        <dbReference type="EMBL" id="RGT32773.1"/>
    </source>
</evidence>
<dbReference type="Gene3D" id="1.50.10.100">
    <property type="entry name" value="Chondroitin AC/alginate lyase"/>
    <property type="match status" value="1"/>
</dbReference>
<evidence type="ECO:0000256" key="1">
    <source>
        <dbReference type="ARBA" id="ARBA00004196"/>
    </source>
</evidence>
<dbReference type="Gene3D" id="2.60.40.10">
    <property type="entry name" value="Immunoglobulins"/>
    <property type="match status" value="1"/>
</dbReference>
<name>A0A412N3I1_9BACE</name>
<dbReference type="Pfam" id="PF07940">
    <property type="entry name" value="Hepar_II_III_C"/>
    <property type="match status" value="1"/>
</dbReference>
<dbReference type="AlphaFoldDB" id="A0A412N3I1"/>
<feature type="chain" id="PRO_5019467027" evidence="2">
    <location>
        <begin position="26"/>
        <end position="849"/>
    </location>
</feature>
<dbReference type="GO" id="GO:0030313">
    <property type="term" value="C:cell envelope"/>
    <property type="evidence" value="ECO:0007669"/>
    <property type="project" value="UniProtKB-SubCell"/>
</dbReference>
<feature type="signal peptide" evidence="2">
    <location>
        <begin position="1"/>
        <end position="25"/>
    </location>
</feature>
<proteinExistence type="predicted"/>
<dbReference type="Pfam" id="PF16332">
    <property type="entry name" value="DUF4962"/>
    <property type="match status" value="2"/>
</dbReference>
<dbReference type="RefSeq" id="WP_118468217.1">
    <property type="nucleotide sequence ID" value="NZ_CAJLSL010000007.1"/>
</dbReference>
<comment type="subcellular location">
    <subcellularLocation>
        <location evidence="1">Cell envelope</location>
    </subcellularLocation>
</comment>
<dbReference type="InterPro" id="IPR032518">
    <property type="entry name" value="HepII_N"/>
</dbReference>
<dbReference type="GO" id="GO:0016829">
    <property type="term" value="F:lyase activity"/>
    <property type="evidence" value="ECO:0007669"/>
    <property type="project" value="InterPro"/>
</dbReference>
<dbReference type="InterPro" id="IPR013783">
    <property type="entry name" value="Ig-like_fold"/>
</dbReference>